<evidence type="ECO:0000256" key="1">
    <source>
        <dbReference type="SAM" id="SignalP"/>
    </source>
</evidence>
<dbReference type="EMBL" id="CP032707">
    <property type="protein sequence ID" value="AYG96015.1"/>
    <property type="molecule type" value="Genomic_DNA"/>
</dbReference>
<proteinExistence type="predicted"/>
<evidence type="ECO:0000313" key="2">
    <source>
        <dbReference type="EMBL" id="AYG96015.1"/>
    </source>
</evidence>
<dbReference type="Proteomes" id="UP000276984">
    <property type="component" value="Chromosome"/>
</dbReference>
<reference evidence="2 3" key="1">
    <citation type="submission" date="2018-10" db="EMBL/GenBank/DDBJ databases">
        <title>Complete genome sequence of Brevundimonas naejangsanensis BRV3.</title>
        <authorList>
            <person name="Berrios L."/>
            <person name="Ely B."/>
        </authorList>
    </citation>
    <scope>NUCLEOTIDE SEQUENCE [LARGE SCALE GENOMIC DNA]</scope>
    <source>
        <strain evidence="2 3">BRV3</strain>
    </source>
</reference>
<protein>
    <submittedName>
        <fullName evidence="2">Uncharacterized protein</fullName>
    </submittedName>
</protein>
<name>A0A494RHZ4_9CAUL</name>
<dbReference type="AlphaFoldDB" id="A0A494RHZ4"/>
<accession>A0A494RHZ4</accession>
<gene>
    <name evidence="2" type="ORF">D8I30_13130</name>
</gene>
<dbReference type="OrthoDB" id="7563033at2"/>
<keyword evidence="1" id="KW-0732">Signal</keyword>
<sequence length="262" mass="27311">MLRTTFPAAATVVLLFTSGAVQAQAGRPLGPNSGAMTLAGEMRDNDGGQGEFRISAVLTGGNFRGTLRLTLDGQTVEAPLIPARSFLENGKCYFRAESGRARADLGGPCDTASIRGTFETFIPGKGLSNGAMSGRVQSAAASAAPAAARSGVLPAARLTCAYQDRRIGVGMGETTQYSLAYSNMASLTLDPAGTYRTASGGGRFTRTGDKIRLTSGAWAGAVGTLEPDRSGEPAVVFHIEENRRADGVHIVDPYTTRCTRAR</sequence>
<feature type="signal peptide" evidence="1">
    <location>
        <begin position="1"/>
        <end position="23"/>
    </location>
</feature>
<evidence type="ECO:0000313" key="3">
    <source>
        <dbReference type="Proteomes" id="UP000276984"/>
    </source>
</evidence>
<organism evidence="2 3">
    <name type="scientific">Brevundimonas naejangsanensis</name>
    <dbReference type="NCBI Taxonomy" id="588932"/>
    <lineage>
        <taxon>Bacteria</taxon>
        <taxon>Pseudomonadati</taxon>
        <taxon>Pseudomonadota</taxon>
        <taxon>Alphaproteobacteria</taxon>
        <taxon>Caulobacterales</taxon>
        <taxon>Caulobacteraceae</taxon>
        <taxon>Brevundimonas</taxon>
    </lineage>
</organism>
<keyword evidence="3" id="KW-1185">Reference proteome</keyword>
<feature type="chain" id="PRO_5019754667" evidence="1">
    <location>
        <begin position="24"/>
        <end position="262"/>
    </location>
</feature>